<reference evidence="10" key="1">
    <citation type="submission" date="2020-02" db="EMBL/GenBank/DDBJ databases">
        <authorList>
            <person name="Meier V. D."/>
        </authorList>
    </citation>
    <scope>NUCLEOTIDE SEQUENCE</scope>
    <source>
        <strain evidence="10">AVDCRST_MAG93</strain>
    </source>
</reference>
<evidence type="ECO:0000256" key="1">
    <source>
        <dbReference type="ARBA" id="ARBA00004651"/>
    </source>
</evidence>
<feature type="transmembrane region" description="Helical" evidence="7">
    <location>
        <begin position="47"/>
        <end position="68"/>
    </location>
</feature>
<comment type="subcellular location">
    <subcellularLocation>
        <location evidence="1">Cell membrane</location>
        <topology evidence="1">Multi-pass membrane protein</topology>
    </subcellularLocation>
</comment>
<dbReference type="EMBL" id="CADCTR010000680">
    <property type="protein sequence ID" value="CAA9256608.1"/>
    <property type="molecule type" value="Genomic_DNA"/>
</dbReference>
<evidence type="ECO:0000256" key="6">
    <source>
        <dbReference type="ARBA" id="ARBA00023136"/>
    </source>
</evidence>
<feature type="domain" description="ABC transmembrane type-1" evidence="9">
    <location>
        <begin position="1"/>
        <end position="73"/>
    </location>
</feature>
<sequence length="411" mass="44687">YGVQLRRMIVFGSIHPLMHAVTGCSIAMIIFAGGTLVLRNTVTIGDWYLFVQSLTIFLAPLMTVASFWGQFQQGLAASERVFALIDASPNVVQLAQEPVPAIKGHVAFEHVYFRYSHVVEDPNAQVVADAAPDSDPIIATPQEAEAARHGEPGAASKENPWVLSDFSLDIPAGQTLAIVGHTGAGKSSLIKLIMRFYAFQGGRLLIDGQDIRRFDLAQYRRQLGLVPQSPFLFSGSVLDNIRYGRPDASDEDVEAAARPLGDGSWIDALPSGLRSDVGERGAHLSFGQRQLVALARVLLQNPAILLLDEATASIDPLTESQVQAGLNAVLRGRTSIIVAHRLSTIRTADRIIVLRQGRIIEEGDHEGLLGQGGHYAELFTTYFRHQSLTYRPWEDGDAGVLSEAMSAQTRS</sequence>
<dbReference type="SMART" id="SM00382">
    <property type="entry name" value="AAA"/>
    <property type="match status" value="1"/>
</dbReference>
<dbReference type="Gene3D" id="1.20.1560.10">
    <property type="entry name" value="ABC transporter type 1, transmembrane domain"/>
    <property type="match status" value="1"/>
</dbReference>
<dbReference type="InterPro" id="IPR011527">
    <property type="entry name" value="ABC1_TM_dom"/>
</dbReference>
<proteinExistence type="predicted"/>
<evidence type="ECO:0000259" key="9">
    <source>
        <dbReference type="PROSITE" id="PS50929"/>
    </source>
</evidence>
<dbReference type="InterPro" id="IPR017871">
    <property type="entry name" value="ABC_transporter-like_CS"/>
</dbReference>
<gene>
    <name evidence="10" type="ORF">AVDCRST_MAG93-2001</name>
</gene>
<keyword evidence="6 7" id="KW-0472">Membrane</keyword>
<dbReference type="InterPro" id="IPR036640">
    <property type="entry name" value="ABC1_TM_sf"/>
</dbReference>
<keyword evidence="2 7" id="KW-0812">Transmembrane</keyword>
<dbReference type="Pfam" id="PF00005">
    <property type="entry name" value="ABC_tran"/>
    <property type="match status" value="1"/>
</dbReference>
<dbReference type="InterPro" id="IPR003439">
    <property type="entry name" value="ABC_transporter-like_ATP-bd"/>
</dbReference>
<dbReference type="GO" id="GO:0090374">
    <property type="term" value="P:oligopeptide export from mitochondrion"/>
    <property type="evidence" value="ECO:0007669"/>
    <property type="project" value="TreeGrafter"/>
</dbReference>
<dbReference type="PANTHER" id="PTHR43394">
    <property type="entry name" value="ATP-DEPENDENT PERMEASE MDL1, MITOCHONDRIAL"/>
    <property type="match status" value="1"/>
</dbReference>
<dbReference type="GO" id="GO:0005886">
    <property type="term" value="C:plasma membrane"/>
    <property type="evidence" value="ECO:0007669"/>
    <property type="project" value="UniProtKB-SubCell"/>
</dbReference>
<organism evidence="10">
    <name type="scientific">uncultured Chloroflexia bacterium</name>
    <dbReference type="NCBI Taxonomy" id="1672391"/>
    <lineage>
        <taxon>Bacteria</taxon>
        <taxon>Bacillati</taxon>
        <taxon>Chloroflexota</taxon>
        <taxon>Chloroflexia</taxon>
        <taxon>environmental samples</taxon>
    </lineage>
</organism>
<feature type="domain" description="ABC transporter" evidence="8">
    <location>
        <begin position="147"/>
        <end position="381"/>
    </location>
</feature>
<evidence type="ECO:0000259" key="8">
    <source>
        <dbReference type="PROSITE" id="PS50893"/>
    </source>
</evidence>
<dbReference type="GO" id="GO:0005524">
    <property type="term" value="F:ATP binding"/>
    <property type="evidence" value="ECO:0007669"/>
    <property type="project" value="UniProtKB-KW"/>
</dbReference>
<dbReference type="PANTHER" id="PTHR43394:SF1">
    <property type="entry name" value="ATP-BINDING CASSETTE SUB-FAMILY B MEMBER 10, MITOCHONDRIAL"/>
    <property type="match status" value="1"/>
</dbReference>
<dbReference type="Gene3D" id="3.40.50.300">
    <property type="entry name" value="P-loop containing nucleotide triphosphate hydrolases"/>
    <property type="match status" value="1"/>
</dbReference>
<dbReference type="PROSITE" id="PS50893">
    <property type="entry name" value="ABC_TRANSPORTER_2"/>
    <property type="match status" value="1"/>
</dbReference>
<dbReference type="SUPFAM" id="SSF90123">
    <property type="entry name" value="ABC transporter transmembrane region"/>
    <property type="match status" value="1"/>
</dbReference>
<dbReference type="InterPro" id="IPR039421">
    <property type="entry name" value="Type_1_exporter"/>
</dbReference>
<name>A0A6J4IQB7_9CHLR</name>
<evidence type="ECO:0000313" key="10">
    <source>
        <dbReference type="EMBL" id="CAA9256608.1"/>
    </source>
</evidence>
<feature type="transmembrane region" description="Helical" evidence="7">
    <location>
        <begin position="17"/>
        <end position="38"/>
    </location>
</feature>
<evidence type="ECO:0000256" key="7">
    <source>
        <dbReference type="SAM" id="Phobius"/>
    </source>
</evidence>
<evidence type="ECO:0000256" key="3">
    <source>
        <dbReference type="ARBA" id="ARBA00022741"/>
    </source>
</evidence>
<dbReference type="AlphaFoldDB" id="A0A6J4IQB7"/>
<keyword evidence="5 7" id="KW-1133">Transmembrane helix</keyword>
<dbReference type="SUPFAM" id="SSF52540">
    <property type="entry name" value="P-loop containing nucleoside triphosphate hydrolases"/>
    <property type="match status" value="1"/>
</dbReference>
<dbReference type="PROSITE" id="PS00211">
    <property type="entry name" value="ABC_TRANSPORTER_1"/>
    <property type="match status" value="1"/>
</dbReference>
<dbReference type="InterPro" id="IPR027417">
    <property type="entry name" value="P-loop_NTPase"/>
</dbReference>
<feature type="non-terminal residue" evidence="10">
    <location>
        <position position="1"/>
    </location>
</feature>
<keyword evidence="3" id="KW-0547">Nucleotide-binding</keyword>
<accession>A0A6J4IQB7</accession>
<dbReference type="GO" id="GO:0016887">
    <property type="term" value="F:ATP hydrolysis activity"/>
    <property type="evidence" value="ECO:0007669"/>
    <property type="project" value="InterPro"/>
</dbReference>
<dbReference type="InterPro" id="IPR003593">
    <property type="entry name" value="AAA+_ATPase"/>
</dbReference>
<evidence type="ECO:0000256" key="2">
    <source>
        <dbReference type="ARBA" id="ARBA00022692"/>
    </source>
</evidence>
<evidence type="ECO:0000256" key="4">
    <source>
        <dbReference type="ARBA" id="ARBA00022840"/>
    </source>
</evidence>
<evidence type="ECO:0000256" key="5">
    <source>
        <dbReference type="ARBA" id="ARBA00022989"/>
    </source>
</evidence>
<dbReference type="GO" id="GO:0015421">
    <property type="term" value="F:ABC-type oligopeptide transporter activity"/>
    <property type="evidence" value="ECO:0007669"/>
    <property type="project" value="TreeGrafter"/>
</dbReference>
<protein>
    <submittedName>
        <fullName evidence="10">Heterodimeric efflux ABC transporter, permease/ATP-binding subunit 2</fullName>
    </submittedName>
</protein>
<dbReference type="PROSITE" id="PS50929">
    <property type="entry name" value="ABC_TM1F"/>
    <property type="match status" value="1"/>
</dbReference>
<keyword evidence="4 10" id="KW-0067">ATP-binding</keyword>